<dbReference type="PANTHER" id="PTHR47959:SF3">
    <property type="entry name" value="ATP-DEPENDENT RNA HELICASE SRMB"/>
    <property type="match status" value="1"/>
</dbReference>
<comment type="similarity">
    <text evidence="5 6">Belongs to the DEAD box helicase family.</text>
</comment>
<dbReference type="GO" id="GO:0005524">
    <property type="term" value="F:ATP binding"/>
    <property type="evidence" value="ECO:0007669"/>
    <property type="project" value="UniProtKB-KW"/>
</dbReference>
<dbReference type="Proteomes" id="UP000664303">
    <property type="component" value="Unassembled WGS sequence"/>
</dbReference>
<dbReference type="GO" id="GO:0016787">
    <property type="term" value="F:hydrolase activity"/>
    <property type="evidence" value="ECO:0007669"/>
    <property type="project" value="UniProtKB-KW"/>
</dbReference>
<keyword evidence="4 6" id="KW-0067">ATP-binding</keyword>
<keyword evidence="11" id="KW-1185">Reference proteome</keyword>
<reference evidence="10" key="1">
    <citation type="submission" date="2021-02" db="EMBL/GenBank/DDBJ databases">
        <title>PHA producing bacteria isolated from coastal sediment in Guangdong, Shenzhen.</title>
        <authorList>
            <person name="Zheng W."/>
            <person name="Yu S."/>
            <person name="Huang Y."/>
        </authorList>
    </citation>
    <scope>NUCLEOTIDE SEQUENCE</scope>
    <source>
        <strain evidence="10">TN14-10</strain>
    </source>
</reference>
<evidence type="ECO:0000256" key="3">
    <source>
        <dbReference type="ARBA" id="ARBA00022806"/>
    </source>
</evidence>
<keyword evidence="3 6" id="KW-0347">Helicase</keyword>
<dbReference type="Pfam" id="PF00270">
    <property type="entry name" value="DEAD"/>
    <property type="match status" value="1"/>
</dbReference>
<dbReference type="GO" id="GO:0005829">
    <property type="term" value="C:cytosol"/>
    <property type="evidence" value="ECO:0007669"/>
    <property type="project" value="TreeGrafter"/>
</dbReference>
<dbReference type="InterPro" id="IPR027417">
    <property type="entry name" value="P-loop_NTPase"/>
</dbReference>
<evidence type="ECO:0000256" key="1">
    <source>
        <dbReference type="ARBA" id="ARBA00022741"/>
    </source>
</evidence>
<dbReference type="CDD" id="cd18787">
    <property type="entry name" value="SF2_C_DEAD"/>
    <property type="match status" value="1"/>
</dbReference>
<dbReference type="GO" id="GO:0003676">
    <property type="term" value="F:nucleic acid binding"/>
    <property type="evidence" value="ECO:0007669"/>
    <property type="project" value="InterPro"/>
</dbReference>
<dbReference type="CDD" id="cd00268">
    <property type="entry name" value="DEADc"/>
    <property type="match status" value="1"/>
</dbReference>
<dbReference type="InterPro" id="IPR050079">
    <property type="entry name" value="DEAD_box_RNA_helicase"/>
</dbReference>
<keyword evidence="2 6" id="KW-0378">Hydrolase</keyword>
<evidence type="ECO:0000313" key="11">
    <source>
        <dbReference type="Proteomes" id="UP000664303"/>
    </source>
</evidence>
<dbReference type="InterPro" id="IPR000629">
    <property type="entry name" value="RNA-helicase_DEAD-box_CS"/>
</dbReference>
<feature type="region of interest" description="Disordered" evidence="7">
    <location>
        <begin position="378"/>
        <end position="444"/>
    </location>
</feature>
<dbReference type="SMART" id="SM00490">
    <property type="entry name" value="HELICc"/>
    <property type="match status" value="1"/>
</dbReference>
<dbReference type="PROSITE" id="PS00039">
    <property type="entry name" value="DEAD_ATP_HELICASE"/>
    <property type="match status" value="1"/>
</dbReference>
<feature type="domain" description="Helicase ATP-binding" evidence="8">
    <location>
        <begin position="31"/>
        <end position="205"/>
    </location>
</feature>
<evidence type="ECO:0000313" key="10">
    <source>
        <dbReference type="EMBL" id="MBN7798488.1"/>
    </source>
</evidence>
<dbReference type="SUPFAM" id="SSF52540">
    <property type="entry name" value="P-loop containing nucleoside triphosphate hydrolases"/>
    <property type="match status" value="1"/>
</dbReference>
<evidence type="ECO:0000256" key="7">
    <source>
        <dbReference type="SAM" id="MobiDB-lite"/>
    </source>
</evidence>
<dbReference type="RefSeq" id="WP_206561937.1">
    <property type="nucleotide sequence ID" value="NZ_JAFKCZ010000015.1"/>
</dbReference>
<name>A0A939DHR7_9GAMM</name>
<proteinExistence type="inferred from homology"/>
<feature type="compositionally biased region" description="Basic residues" evidence="7">
    <location>
        <begin position="381"/>
        <end position="406"/>
    </location>
</feature>
<evidence type="ECO:0000256" key="6">
    <source>
        <dbReference type="RuleBase" id="RU000492"/>
    </source>
</evidence>
<dbReference type="Gene3D" id="3.40.50.300">
    <property type="entry name" value="P-loop containing nucleotide triphosphate hydrolases"/>
    <property type="match status" value="2"/>
</dbReference>
<organism evidence="10 11">
    <name type="scientific">Parahaliea mediterranea</name>
    <dbReference type="NCBI Taxonomy" id="651086"/>
    <lineage>
        <taxon>Bacteria</taxon>
        <taxon>Pseudomonadati</taxon>
        <taxon>Pseudomonadota</taxon>
        <taxon>Gammaproteobacteria</taxon>
        <taxon>Cellvibrionales</taxon>
        <taxon>Halieaceae</taxon>
        <taxon>Parahaliea</taxon>
    </lineage>
</organism>
<evidence type="ECO:0000256" key="4">
    <source>
        <dbReference type="ARBA" id="ARBA00022840"/>
    </source>
</evidence>
<sequence length="444" mass="48340">MFDTISLDRRLHLALEAMDLQRATAVQEQVLPRALAGADLKVSAETGSGKTLAYLIPAVQRLLEGGARRNAGTLVLVLVPTRELARQVLRECRRLIDKSPLEAAALTGGADFKYQKSVLRKNPELLVATPGRLLEHCEKGSADLASLEVLVLDEADRMLDMGFREDVLKIGGYCAPERQTLLLSATLRVKGMSDLTSTLLRDPEAIAIGEVRQAHGNIHHQRILADGVEHKNKLLLALLEDARGRRSLVFANKRSTVDRLTGLLGHHGIRCDSLHGEMSTEERKRVVAAFREGKIDVLCASDLAARGLDVPDIDTVINYDLPHSGDDYLHRSGRTARAGASGTAISLVDAGQWNLMASIQRYLKTEFEARALPGLKAKYSGPKKIKGSGKAAGSKKKKPSGAKAKQRARDTKNKGKPKRKDSAESATRTPVNDGTGPLMKKRRS</sequence>
<dbReference type="AlphaFoldDB" id="A0A939DHR7"/>
<evidence type="ECO:0000256" key="2">
    <source>
        <dbReference type="ARBA" id="ARBA00022801"/>
    </source>
</evidence>
<comment type="caution">
    <text evidence="10">The sequence shown here is derived from an EMBL/GenBank/DDBJ whole genome shotgun (WGS) entry which is preliminary data.</text>
</comment>
<dbReference type="SMART" id="SM00487">
    <property type="entry name" value="DEXDc"/>
    <property type="match status" value="1"/>
</dbReference>
<dbReference type="Pfam" id="PF00271">
    <property type="entry name" value="Helicase_C"/>
    <property type="match status" value="1"/>
</dbReference>
<dbReference type="InterPro" id="IPR014001">
    <property type="entry name" value="Helicase_ATP-bd"/>
</dbReference>
<dbReference type="InterPro" id="IPR001650">
    <property type="entry name" value="Helicase_C-like"/>
</dbReference>
<feature type="domain" description="Helicase C-terminal" evidence="9">
    <location>
        <begin position="230"/>
        <end position="380"/>
    </location>
</feature>
<dbReference type="InterPro" id="IPR011545">
    <property type="entry name" value="DEAD/DEAH_box_helicase_dom"/>
</dbReference>
<keyword evidence="1 6" id="KW-0547">Nucleotide-binding</keyword>
<dbReference type="EMBL" id="JAFKCZ010000015">
    <property type="protein sequence ID" value="MBN7798488.1"/>
    <property type="molecule type" value="Genomic_DNA"/>
</dbReference>
<evidence type="ECO:0000256" key="5">
    <source>
        <dbReference type="ARBA" id="ARBA00038437"/>
    </source>
</evidence>
<dbReference type="PANTHER" id="PTHR47959">
    <property type="entry name" value="ATP-DEPENDENT RNA HELICASE RHLE-RELATED"/>
    <property type="match status" value="1"/>
</dbReference>
<gene>
    <name evidence="10" type="ORF">JYP50_17940</name>
</gene>
<accession>A0A939DHR7</accession>
<dbReference type="PROSITE" id="PS51194">
    <property type="entry name" value="HELICASE_CTER"/>
    <property type="match status" value="1"/>
</dbReference>
<dbReference type="PROSITE" id="PS51192">
    <property type="entry name" value="HELICASE_ATP_BIND_1"/>
    <property type="match status" value="1"/>
</dbReference>
<dbReference type="GO" id="GO:0003724">
    <property type="term" value="F:RNA helicase activity"/>
    <property type="evidence" value="ECO:0007669"/>
    <property type="project" value="TreeGrafter"/>
</dbReference>
<evidence type="ECO:0000259" key="9">
    <source>
        <dbReference type="PROSITE" id="PS51194"/>
    </source>
</evidence>
<protein>
    <submittedName>
        <fullName evidence="10">DEAD/DEAH box helicase</fullName>
    </submittedName>
</protein>
<evidence type="ECO:0000259" key="8">
    <source>
        <dbReference type="PROSITE" id="PS51192"/>
    </source>
</evidence>
<dbReference type="InterPro" id="IPR044742">
    <property type="entry name" value="DEAD/DEAH_RhlB"/>
</dbReference>